<accession>A0A814JDD0</accession>
<proteinExistence type="predicted"/>
<organism evidence="6 8">
    <name type="scientific">Didymodactylos carnosus</name>
    <dbReference type="NCBI Taxonomy" id="1234261"/>
    <lineage>
        <taxon>Eukaryota</taxon>
        <taxon>Metazoa</taxon>
        <taxon>Spiralia</taxon>
        <taxon>Gnathifera</taxon>
        <taxon>Rotifera</taxon>
        <taxon>Eurotatoria</taxon>
        <taxon>Bdelloidea</taxon>
        <taxon>Philodinida</taxon>
        <taxon>Philodinidae</taxon>
        <taxon>Didymodactylos</taxon>
    </lineage>
</organism>
<protein>
    <recommendedName>
        <fullName evidence="5">LamG-like jellyroll fold domain-containing protein</fullName>
    </recommendedName>
</protein>
<dbReference type="Proteomes" id="UP000681722">
    <property type="component" value="Unassembled WGS sequence"/>
</dbReference>
<name>A0A814JDD0_9BILA</name>
<evidence type="ECO:0000313" key="8">
    <source>
        <dbReference type="Proteomes" id="UP000663829"/>
    </source>
</evidence>
<comment type="caution">
    <text evidence="6">The sequence shown here is derived from an EMBL/GenBank/DDBJ whole genome shotgun (WGS) entry which is preliminary data.</text>
</comment>
<keyword evidence="2" id="KW-1015">Disulfide bond</keyword>
<dbReference type="Proteomes" id="UP000663829">
    <property type="component" value="Unassembled WGS sequence"/>
</dbReference>
<reference evidence="6" key="1">
    <citation type="submission" date="2021-02" db="EMBL/GenBank/DDBJ databases">
        <authorList>
            <person name="Nowell W R."/>
        </authorList>
    </citation>
    <scope>NUCLEOTIDE SEQUENCE</scope>
</reference>
<dbReference type="AlphaFoldDB" id="A0A814JDD0"/>
<evidence type="ECO:0000256" key="4">
    <source>
        <dbReference type="SAM" id="SignalP"/>
    </source>
</evidence>
<evidence type="ECO:0000256" key="3">
    <source>
        <dbReference type="SAM" id="MobiDB-lite"/>
    </source>
</evidence>
<dbReference type="PANTHER" id="PTHR39431">
    <property type="entry name" value="FRPA/C-RELATED PROTEIN"/>
    <property type="match status" value="1"/>
</dbReference>
<evidence type="ECO:0000259" key="5">
    <source>
        <dbReference type="SMART" id="SM00560"/>
    </source>
</evidence>
<dbReference type="EMBL" id="CAJOBC010003909">
    <property type="protein sequence ID" value="CAF3805933.1"/>
    <property type="molecule type" value="Genomic_DNA"/>
</dbReference>
<dbReference type="InterPro" id="IPR013320">
    <property type="entry name" value="ConA-like_dom_sf"/>
</dbReference>
<evidence type="ECO:0000256" key="2">
    <source>
        <dbReference type="ARBA" id="ARBA00023157"/>
    </source>
</evidence>
<keyword evidence="8" id="KW-1185">Reference proteome</keyword>
<sequence length="1105" mass="124350">MKTFVIFIVTLFRIFIHCQRNKNNIEYLTQILYENRNVSIYVSISNHGSDPKTWSFFYDPLVILSINDEKWLSQLDNDIRITIHFSNGDLDHLTRTTIAPLLHSDVSQFAINWLIEPLPIDILTAYIVDEFNQPLPGVLPCYQAYVTKTLVPFTCRFECSSTAVAVNLVEKILCGKYSSKFLFQLNVPVIRNRISNVQLKNLVSFATKNRRQQQFIHLSQMSKFVAEYFIAVQQLDDKISEEQLLQLFQQGMDTTTRLTLDISSTKDIWMSEDIQSLQQIINNDLFYKSRSQQDVLFHVRSHPNDNPYFAIKTVRQTLAVNEIVSIFEKKDLDIEWTNGQWVVHTIYVHRLQDIVDVLHLSVINNLFREDEINSTFINVVNCISWAKKCVCQSNRPAMVFNRDDGTQRAVIPTVNLNFRNTNDLTIEVRVRPDLIPVKETHIFDLRGLFTISYLSNGKISFTVGEASNSLSVFTPQPIELGKWTHVAGVFDTLHSSVNLFINSLLVSTVSFLNSPLLSNFNMGSLVLGNSYKLSVQQGFIGAMCDVRLWNCIRTSNEIFSTMNLTLIGNETCLIGLWPLMDGKGQIIQDLTRYGNAGTLGRDVNPDLDDPTWAVVNLPPAVPKRTITPRPFRYNLSIPVIVQWGLPYDLPVGGDYDGDGFGDFAIWRPTTLTWYIVPSTNPLIILTRTWGLPGDTPVAGDYDGDGRFDHAVWRNGTWYINPSSNPSVQWTKQFGLSGDKPVPKADFDGDGRSDFCVWTPSSGIFTWIPSSNPSLILKRPWGLNGDIPRATDYDGDKHTDFVVYRPVSGTWFIIPYSGSSVLITQRWGYSFDLPVAGDFDGDLKSDYALWRPRNGSYLWEIIPSITPVAILRKRWGFAGDVPVVGDFDGDKRADFTVWRPSDGFWYILLSDSPGIQISKKWGSLNDTAVAGDWDGDGLTDYTIYRPSTGFWHIMLNKNPLIQIVFQWGVAAYGDIPVPGDFDGDSKSDFAVWRPSTGIWYILLSSNPAKIIMTQWGLPNDIPVTGVDFDADGKTDIAVYRPSTGFWYVIPSSNPSFRFGPPLGIIRPLKSLPPAAASETPVAAAVAADKAQAGQPIPSPEDNANKG</sequence>
<dbReference type="Pfam" id="PF13385">
    <property type="entry name" value="Laminin_G_3"/>
    <property type="match status" value="1"/>
</dbReference>
<feature type="compositionally biased region" description="Low complexity" evidence="3">
    <location>
        <begin position="1081"/>
        <end position="1091"/>
    </location>
</feature>
<evidence type="ECO:0000313" key="7">
    <source>
        <dbReference type="EMBL" id="CAF3805933.1"/>
    </source>
</evidence>
<evidence type="ECO:0000313" key="6">
    <source>
        <dbReference type="EMBL" id="CAF1035300.1"/>
    </source>
</evidence>
<dbReference type="SMART" id="SM00560">
    <property type="entry name" value="LamGL"/>
    <property type="match status" value="1"/>
</dbReference>
<dbReference type="Gene3D" id="2.60.120.200">
    <property type="match status" value="1"/>
</dbReference>
<gene>
    <name evidence="6" type="ORF">GPM918_LOCUS15494</name>
    <name evidence="7" type="ORF">SRO942_LOCUS15494</name>
</gene>
<dbReference type="InterPro" id="IPR006558">
    <property type="entry name" value="LamG-like"/>
</dbReference>
<feature type="signal peptide" evidence="4">
    <location>
        <begin position="1"/>
        <end position="18"/>
    </location>
</feature>
<evidence type="ECO:0000256" key="1">
    <source>
        <dbReference type="ARBA" id="ARBA00022729"/>
    </source>
</evidence>
<dbReference type="SUPFAM" id="SSF49899">
    <property type="entry name" value="Concanavalin A-like lectins/glucanases"/>
    <property type="match status" value="1"/>
</dbReference>
<feature type="domain" description="LamG-like jellyroll fold" evidence="5">
    <location>
        <begin position="422"/>
        <end position="556"/>
    </location>
</feature>
<feature type="region of interest" description="Disordered" evidence="3">
    <location>
        <begin position="1081"/>
        <end position="1105"/>
    </location>
</feature>
<dbReference type="SUPFAM" id="SSF69318">
    <property type="entry name" value="Integrin alpha N-terminal domain"/>
    <property type="match status" value="1"/>
</dbReference>
<feature type="chain" id="PRO_5035684413" description="LamG-like jellyroll fold domain-containing protein" evidence="4">
    <location>
        <begin position="19"/>
        <end position="1105"/>
    </location>
</feature>
<dbReference type="PANTHER" id="PTHR39431:SF1">
    <property type="entry name" value="FRPA_C-RELATED PROTEIN"/>
    <property type="match status" value="1"/>
</dbReference>
<dbReference type="InterPro" id="IPR028994">
    <property type="entry name" value="Integrin_alpha_N"/>
</dbReference>
<dbReference type="OrthoDB" id="9999664at2759"/>
<dbReference type="EMBL" id="CAJNOQ010003909">
    <property type="protein sequence ID" value="CAF1035300.1"/>
    <property type="molecule type" value="Genomic_DNA"/>
</dbReference>
<keyword evidence="1 4" id="KW-0732">Signal</keyword>